<dbReference type="AlphaFoldDB" id="A0A4Y2M115"/>
<evidence type="ECO:0000313" key="1">
    <source>
        <dbReference type="EMBL" id="GBN20715.1"/>
    </source>
</evidence>
<evidence type="ECO:0000313" key="2">
    <source>
        <dbReference type="Proteomes" id="UP000499080"/>
    </source>
</evidence>
<comment type="caution">
    <text evidence="1">The sequence shown here is derived from an EMBL/GenBank/DDBJ whole genome shotgun (WGS) entry which is preliminary data.</text>
</comment>
<protein>
    <submittedName>
        <fullName evidence="1">Uncharacterized protein</fullName>
    </submittedName>
</protein>
<proteinExistence type="predicted"/>
<accession>A0A4Y2M115</accession>
<sequence length="122" mass="13794">MTRFTSGIKSTDTNRCVCKERIACKKPNIFKTGRHESVCVQGTHRLQKAEHFQNRSTRIGVCAMNASSAEVNRFQTSLQKSVCVQVALVLRFRLRGRRAPGSKSDFTEDPPYMRACCTLNHT</sequence>
<gene>
    <name evidence="1" type="ORF">AVEN_125101_1</name>
</gene>
<organism evidence="1 2">
    <name type="scientific">Araneus ventricosus</name>
    <name type="common">Orbweaver spider</name>
    <name type="synonym">Epeira ventricosa</name>
    <dbReference type="NCBI Taxonomy" id="182803"/>
    <lineage>
        <taxon>Eukaryota</taxon>
        <taxon>Metazoa</taxon>
        <taxon>Ecdysozoa</taxon>
        <taxon>Arthropoda</taxon>
        <taxon>Chelicerata</taxon>
        <taxon>Arachnida</taxon>
        <taxon>Araneae</taxon>
        <taxon>Araneomorphae</taxon>
        <taxon>Entelegynae</taxon>
        <taxon>Araneoidea</taxon>
        <taxon>Araneidae</taxon>
        <taxon>Araneus</taxon>
    </lineage>
</organism>
<dbReference type="EMBL" id="BGPR01006650">
    <property type="protein sequence ID" value="GBN20715.1"/>
    <property type="molecule type" value="Genomic_DNA"/>
</dbReference>
<reference evidence="1 2" key="1">
    <citation type="journal article" date="2019" name="Sci. Rep.">
        <title>Orb-weaving spider Araneus ventricosus genome elucidates the spidroin gene catalogue.</title>
        <authorList>
            <person name="Kono N."/>
            <person name="Nakamura H."/>
            <person name="Ohtoshi R."/>
            <person name="Moran D.A.P."/>
            <person name="Shinohara A."/>
            <person name="Yoshida Y."/>
            <person name="Fujiwara M."/>
            <person name="Mori M."/>
            <person name="Tomita M."/>
            <person name="Arakawa K."/>
        </authorList>
    </citation>
    <scope>NUCLEOTIDE SEQUENCE [LARGE SCALE GENOMIC DNA]</scope>
</reference>
<keyword evidence="2" id="KW-1185">Reference proteome</keyword>
<name>A0A4Y2M115_ARAVE</name>
<dbReference type="Proteomes" id="UP000499080">
    <property type="component" value="Unassembled WGS sequence"/>
</dbReference>